<name>A0ABS9TKD5_9PSEU</name>
<accession>A0ABS9TKD5</accession>
<protein>
    <submittedName>
        <fullName evidence="1">Uncharacterized protein</fullName>
    </submittedName>
</protein>
<reference evidence="1 2" key="1">
    <citation type="submission" date="2022-03" db="EMBL/GenBank/DDBJ databases">
        <title>Pseudonocardia alaer sp. nov., a novel actinomycete isolated from reed forest soil.</title>
        <authorList>
            <person name="Wang L."/>
        </authorList>
    </citation>
    <scope>NUCLEOTIDE SEQUENCE [LARGE SCALE GENOMIC DNA]</scope>
    <source>
        <strain evidence="1 2">Y-16303</strain>
    </source>
</reference>
<evidence type="ECO:0000313" key="2">
    <source>
        <dbReference type="Proteomes" id="UP001299970"/>
    </source>
</evidence>
<proteinExistence type="predicted"/>
<organism evidence="1 2">
    <name type="scientific">Pseudonocardia alaniniphila</name>
    <dbReference type="NCBI Taxonomy" id="75291"/>
    <lineage>
        <taxon>Bacteria</taxon>
        <taxon>Bacillati</taxon>
        <taxon>Actinomycetota</taxon>
        <taxon>Actinomycetes</taxon>
        <taxon>Pseudonocardiales</taxon>
        <taxon>Pseudonocardiaceae</taxon>
        <taxon>Pseudonocardia</taxon>
    </lineage>
</organism>
<dbReference type="Proteomes" id="UP001299970">
    <property type="component" value="Unassembled WGS sequence"/>
</dbReference>
<dbReference type="RefSeq" id="WP_241039646.1">
    <property type="nucleotide sequence ID" value="NZ_BAAAJF010000040.1"/>
</dbReference>
<comment type="caution">
    <text evidence="1">The sequence shown here is derived from an EMBL/GenBank/DDBJ whole genome shotgun (WGS) entry which is preliminary data.</text>
</comment>
<sequence length="71" mass="7235">MITVSVRTTALGAAVGSKPMITSGRIFKIVAWGRPAVPDAVGGPGTSIMMVVHCGDRPVGWACAKIIGSEP</sequence>
<evidence type="ECO:0000313" key="1">
    <source>
        <dbReference type="EMBL" id="MCH6169002.1"/>
    </source>
</evidence>
<dbReference type="EMBL" id="JAKXMK010000023">
    <property type="protein sequence ID" value="MCH6169002.1"/>
    <property type="molecule type" value="Genomic_DNA"/>
</dbReference>
<keyword evidence="2" id="KW-1185">Reference proteome</keyword>
<gene>
    <name evidence="1" type="ORF">MMF94_25185</name>
</gene>